<evidence type="ECO:0000256" key="2">
    <source>
        <dbReference type="SAM" id="Phobius"/>
    </source>
</evidence>
<feature type="coiled-coil region" evidence="1">
    <location>
        <begin position="449"/>
        <end position="483"/>
    </location>
</feature>
<proteinExistence type="predicted"/>
<dbReference type="PROSITE" id="PS51257">
    <property type="entry name" value="PROKAR_LIPOPROTEIN"/>
    <property type="match status" value="1"/>
</dbReference>
<gene>
    <name evidence="3" type="ORF">SAMN05421741_103164</name>
</gene>
<evidence type="ECO:0000256" key="1">
    <source>
        <dbReference type="SAM" id="Coils"/>
    </source>
</evidence>
<evidence type="ECO:0000313" key="3">
    <source>
        <dbReference type="EMBL" id="SFN29791.1"/>
    </source>
</evidence>
<evidence type="ECO:0008006" key="5">
    <source>
        <dbReference type="Google" id="ProtNLM"/>
    </source>
</evidence>
<dbReference type="AlphaFoldDB" id="A0A1I4XV74"/>
<name>A0A1I4XV74_9FLAO</name>
<protein>
    <recommendedName>
        <fullName evidence="5">Histidine kinase</fullName>
    </recommendedName>
</protein>
<reference evidence="4" key="1">
    <citation type="submission" date="2016-10" db="EMBL/GenBank/DDBJ databases">
        <authorList>
            <person name="Varghese N."/>
            <person name="Submissions S."/>
        </authorList>
    </citation>
    <scope>NUCLEOTIDE SEQUENCE [LARGE SCALE GENOMIC DNA]</scope>
    <source>
        <strain evidence="4">DS-12</strain>
    </source>
</reference>
<dbReference type="STRING" id="913024.SAMN05421741_103164"/>
<evidence type="ECO:0000313" key="4">
    <source>
        <dbReference type="Proteomes" id="UP000199036"/>
    </source>
</evidence>
<keyword evidence="4" id="KW-1185">Reference proteome</keyword>
<keyword evidence="2" id="KW-1133">Transmembrane helix</keyword>
<keyword evidence="1" id="KW-0175">Coiled coil</keyword>
<keyword evidence="2" id="KW-0472">Membrane</keyword>
<dbReference type="EMBL" id="FOVI01000003">
    <property type="protein sequence ID" value="SFN29791.1"/>
    <property type="molecule type" value="Genomic_DNA"/>
</dbReference>
<organism evidence="3 4">
    <name type="scientific">Paenimyroides ummariense</name>
    <dbReference type="NCBI Taxonomy" id="913024"/>
    <lineage>
        <taxon>Bacteria</taxon>
        <taxon>Pseudomonadati</taxon>
        <taxon>Bacteroidota</taxon>
        <taxon>Flavobacteriia</taxon>
        <taxon>Flavobacteriales</taxon>
        <taxon>Flavobacteriaceae</taxon>
        <taxon>Paenimyroides</taxon>
    </lineage>
</organism>
<feature type="transmembrane region" description="Helical" evidence="2">
    <location>
        <begin position="373"/>
        <end position="393"/>
    </location>
</feature>
<sequence>MHLIKKHILFLLVICLFTACNNKKVYKNANYKIDSITMRKNYNSEYEADPYNLKKVHSLYMKETDSILLGINHQLYSTYLVKNNKFDSAYYYLTLANNLFKNNDRKKFFNSIRKVSLTNRIDLLAHSKIEMEKLKEIPLEDENVKQLYIDVFSLPILKQSDSDQYETKINRFINIDDANNKIVKRGTLIENYLTGEINKYLITKADYDKIIVRSTARINELLKENRTNEDLFFTNLFYNIYAKIEIRDRSISNDFAHYKANLATAPTKESEVLYYYLKAKQFQTTSLKDSVLYNFSKALQVSKQTDNFIYEHQLLQLLLATDNFNTNKYTNDYIKINDSLLTYKNYVNDFIFATNSNFLKLKSEQQSIQKQNLSITAFTFILLFSVVLYYFIYRNIKNRQLARKHREYLNEKTQMYKYLIEIKEQMDASILNENNRTKQLISTNALSKIDDLLVDFDKLEINLDQLQEKIKEVEDAARAISHTISETNYTIVDIAYIINDIKKQYANFIKIETFIDNTIILSDLEFKTLLRIMLFTYKLIDKIKYKEELTCFLSIYKSKNKSTYKIWINKSINLNEDQLTFLNDRSINFELNKDNQETTVLIYIS</sequence>
<dbReference type="Proteomes" id="UP000199036">
    <property type="component" value="Unassembled WGS sequence"/>
</dbReference>
<accession>A0A1I4XV74</accession>
<keyword evidence="2" id="KW-0812">Transmembrane</keyword>